<dbReference type="AlphaFoldDB" id="A0A562SZK3"/>
<dbReference type="RefSeq" id="WP_211366395.1">
    <property type="nucleotide sequence ID" value="NZ_BAAAFY010000004.1"/>
</dbReference>
<keyword evidence="7 10" id="KW-0732">Signal</keyword>
<reference evidence="11 12" key="1">
    <citation type="journal article" date="2013" name="Stand. Genomic Sci.">
        <title>Genomic Encyclopedia of Type Strains, Phase I: The one thousand microbial genomes (KMG-I) project.</title>
        <authorList>
            <person name="Kyrpides N.C."/>
            <person name="Woyke T."/>
            <person name="Eisen J.A."/>
            <person name="Garrity G."/>
            <person name="Lilburn T.G."/>
            <person name="Beck B.J."/>
            <person name="Whitman W.B."/>
            <person name="Hugenholtz P."/>
            <person name="Klenk H.P."/>
        </authorList>
    </citation>
    <scope>NUCLEOTIDE SEQUENCE [LARGE SCALE GENOMIC DNA]</scope>
    <source>
        <strain evidence="11 12">DSM 13484</strain>
    </source>
</reference>
<evidence type="ECO:0000256" key="4">
    <source>
        <dbReference type="ARBA" id="ARBA00006463"/>
    </source>
</evidence>
<evidence type="ECO:0000256" key="7">
    <source>
        <dbReference type="ARBA" id="ARBA00022729"/>
    </source>
</evidence>
<evidence type="ECO:0000256" key="3">
    <source>
        <dbReference type="ARBA" id="ARBA00004613"/>
    </source>
</evidence>
<comment type="caution">
    <text evidence="11">The sequence shown here is derived from an EMBL/GenBank/DDBJ whole genome shotgun (WGS) entry which is preliminary data.</text>
</comment>
<name>A0A562SZK3_CHIJA</name>
<keyword evidence="8 10" id="KW-0106">Calcium</keyword>
<dbReference type="SUPFAM" id="SSF51126">
    <property type="entry name" value="Pectin lyase-like"/>
    <property type="match status" value="1"/>
</dbReference>
<dbReference type="Proteomes" id="UP000316778">
    <property type="component" value="Unassembled WGS sequence"/>
</dbReference>
<keyword evidence="9 10" id="KW-0456">Lyase</keyword>
<feature type="signal peptide" evidence="10">
    <location>
        <begin position="1"/>
        <end position="18"/>
    </location>
</feature>
<proteinExistence type="inferred from homology"/>
<dbReference type="PANTHER" id="PTHR33407:SF9">
    <property type="entry name" value="PECTATE LYASE F-RELATED"/>
    <property type="match status" value="1"/>
</dbReference>
<dbReference type="InterPro" id="IPR004898">
    <property type="entry name" value="Pectate_lyase_PlyH/PlyE-like"/>
</dbReference>
<evidence type="ECO:0000256" key="6">
    <source>
        <dbReference type="ARBA" id="ARBA00022525"/>
    </source>
</evidence>
<keyword evidence="12" id="KW-1185">Reference proteome</keyword>
<comment type="catalytic activity">
    <reaction evidence="1 10">
        <text>Eliminative cleavage of (1-&gt;4)-alpha-D-galacturonan to give oligosaccharides with 4-deoxy-alpha-D-galact-4-enuronosyl groups at their non-reducing ends.</text>
        <dbReference type="EC" id="4.2.2.2"/>
    </reaction>
</comment>
<dbReference type="Pfam" id="PF03211">
    <property type="entry name" value="Pectate_lyase"/>
    <property type="match status" value="1"/>
</dbReference>
<evidence type="ECO:0000256" key="9">
    <source>
        <dbReference type="ARBA" id="ARBA00023239"/>
    </source>
</evidence>
<dbReference type="InterPro" id="IPR011050">
    <property type="entry name" value="Pectin_lyase_fold/virulence"/>
</dbReference>
<accession>A0A562SZK3</accession>
<dbReference type="EC" id="4.2.2.2" evidence="5 10"/>
<evidence type="ECO:0000256" key="8">
    <source>
        <dbReference type="ARBA" id="ARBA00022837"/>
    </source>
</evidence>
<evidence type="ECO:0000313" key="12">
    <source>
        <dbReference type="Proteomes" id="UP000316778"/>
    </source>
</evidence>
<organism evidence="11 12">
    <name type="scientific">Chitinophaga japonensis</name>
    <name type="common">Flexibacter japonensis</name>
    <dbReference type="NCBI Taxonomy" id="104662"/>
    <lineage>
        <taxon>Bacteria</taxon>
        <taxon>Pseudomonadati</taxon>
        <taxon>Bacteroidota</taxon>
        <taxon>Chitinophagia</taxon>
        <taxon>Chitinophagales</taxon>
        <taxon>Chitinophagaceae</taxon>
        <taxon>Chitinophaga</taxon>
    </lineage>
</organism>
<dbReference type="Gene3D" id="2.160.20.10">
    <property type="entry name" value="Single-stranded right-handed beta-helix, Pectin lyase-like"/>
    <property type="match status" value="1"/>
</dbReference>
<feature type="chain" id="PRO_5025092138" description="Pectate lyase" evidence="10">
    <location>
        <begin position="19"/>
        <end position="235"/>
    </location>
</feature>
<protein>
    <recommendedName>
        <fullName evidence="5 10">Pectate lyase</fullName>
        <ecNumber evidence="5 10">4.2.2.2</ecNumber>
    </recommendedName>
</protein>
<dbReference type="InterPro" id="IPR012334">
    <property type="entry name" value="Pectin_lyas_fold"/>
</dbReference>
<sequence>MKTVQFSAMMIAATLLMAACKQEQAVSPQPAPPAAASLAIDGPSAAANIPITSTIVVPAGQVYDGGGNTIIASGMGDGSQDEGQKPIFRLENGATLRNVKIGAPGCDGVHTYGNATLENVQWLDVGEDALTMKAQGNVTLTNCVAKLAYDKVVQVNANGNLTLNNFQVDNFGKVVRTNGSSQSTNVITINGGTFRNGTNIVRTESVNVRVRYRNISTSNVSKLWQVPNASQVSTY</sequence>
<comment type="function">
    <text evidence="10">Catalyzes the depolymerization of both polygalacturonate and pectins of methyl esterification degree from 22 to 89%, with an endo mode of action. In contrast to the majority of pectate lyases, displays high activity on highly methylated pectins.</text>
</comment>
<dbReference type="GO" id="GO:0005576">
    <property type="term" value="C:extracellular region"/>
    <property type="evidence" value="ECO:0007669"/>
    <property type="project" value="UniProtKB-SubCell"/>
</dbReference>
<evidence type="ECO:0000313" key="11">
    <source>
        <dbReference type="EMBL" id="TWI86719.1"/>
    </source>
</evidence>
<dbReference type="GO" id="GO:0030570">
    <property type="term" value="F:pectate lyase activity"/>
    <property type="evidence" value="ECO:0007669"/>
    <property type="project" value="UniProtKB-UniRule"/>
</dbReference>
<keyword evidence="6 10" id="KW-0964">Secreted</keyword>
<evidence type="ECO:0000256" key="2">
    <source>
        <dbReference type="ARBA" id="ARBA00001913"/>
    </source>
</evidence>
<comment type="cofactor">
    <cofactor evidence="2 10">
        <name>Ca(2+)</name>
        <dbReference type="ChEBI" id="CHEBI:29108"/>
    </cofactor>
</comment>
<dbReference type="EMBL" id="VLLG01000004">
    <property type="protein sequence ID" value="TWI86719.1"/>
    <property type="molecule type" value="Genomic_DNA"/>
</dbReference>
<dbReference type="PROSITE" id="PS51257">
    <property type="entry name" value="PROKAR_LIPOPROTEIN"/>
    <property type="match status" value="1"/>
</dbReference>
<comment type="subcellular location">
    <subcellularLocation>
        <location evidence="3 10">Secreted</location>
    </subcellularLocation>
</comment>
<evidence type="ECO:0000256" key="5">
    <source>
        <dbReference type="ARBA" id="ARBA00012272"/>
    </source>
</evidence>
<evidence type="ECO:0000256" key="1">
    <source>
        <dbReference type="ARBA" id="ARBA00000695"/>
    </source>
</evidence>
<comment type="similarity">
    <text evidence="4 10">Belongs to the polysaccharide lyase 3 family.</text>
</comment>
<gene>
    <name evidence="11" type="ORF">LX66_3982</name>
</gene>
<dbReference type="PANTHER" id="PTHR33407">
    <property type="entry name" value="PECTATE LYASE F-RELATED"/>
    <property type="match status" value="1"/>
</dbReference>
<evidence type="ECO:0000256" key="10">
    <source>
        <dbReference type="RuleBase" id="RU367009"/>
    </source>
</evidence>